<dbReference type="InterPro" id="IPR050087">
    <property type="entry name" value="AON_synthase_class-II"/>
</dbReference>
<evidence type="ECO:0000313" key="5">
    <source>
        <dbReference type="EMBL" id="TLM95055.1"/>
    </source>
</evidence>
<dbReference type="GO" id="GO:0008483">
    <property type="term" value="F:transaminase activity"/>
    <property type="evidence" value="ECO:0007669"/>
    <property type="project" value="UniProtKB-KW"/>
</dbReference>
<feature type="domain" description="Aminotransferase class I/classII large" evidence="4">
    <location>
        <begin position="174"/>
        <end position="346"/>
    </location>
</feature>
<keyword evidence="5" id="KW-0032">Aminotransferase</keyword>
<evidence type="ECO:0000256" key="3">
    <source>
        <dbReference type="ARBA" id="ARBA00022898"/>
    </source>
</evidence>
<dbReference type="GO" id="GO:0009102">
    <property type="term" value="P:biotin biosynthetic process"/>
    <property type="evidence" value="ECO:0007669"/>
    <property type="project" value="TreeGrafter"/>
</dbReference>
<evidence type="ECO:0000313" key="6">
    <source>
        <dbReference type="Proteomes" id="UP000305517"/>
    </source>
</evidence>
<dbReference type="GO" id="GO:0030170">
    <property type="term" value="F:pyridoxal phosphate binding"/>
    <property type="evidence" value="ECO:0007669"/>
    <property type="project" value="InterPro"/>
</dbReference>
<dbReference type="GO" id="GO:0008710">
    <property type="term" value="F:8-amino-7-oxononanoate synthase activity"/>
    <property type="evidence" value="ECO:0007669"/>
    <property type="project" value="TreeGrafter"/>
</dbReference>
<name>A0A5R8WUG3_9BACT</name>
<reference evidence="5 6" key="1">
    <citation type="submission" date="2019-05" db="EMBL/GenBank/DDBJ databases">
        <title>Hymenobacter edaphi sp. nov., isolated from abandoned arsenic-contaminated farmland soil.</title>
        <authorList>
            <person name="Nie L."/>
        </authorList>
    </citation>
    <scope>NUCLEOTIDE SEQUENCE [LARGE SCALE GENOMIC DNA]</scope>
    <source>
        <strain evidence="5 6">1-3-3-8</strain>
    </source>
</reference>
<proteinExistence type="predicted"/>
<comment type="caution">
    <text evidence="5">The sequence shown here is derived from an EMBL/GenBank/DDBJ whole genome shotgun (WGS) entry which is preliminary data.</text>
</comment>
<gene>
    <name evidence="5" type="ORF">FDY95_04440</name>
</gene>
<dbReference type="InterPro" id="IPR015421">
    <property type="entry name" value="PyrdxlP-dep_Trfase_major"/>
</dbReference>
<accession>A0A5R8WUG3</accession>
<evidence type="ECO:0000256" key="1">
    <source>
        <dbReference type="ARBA" id="ARBA00001933"/>
    </source>
</evidence>
<protein>
    <submittedName>
        <fullName evidence="5">Pyridoxal phosphate-dependent aminotransferase family protein</fullName>
    </submittedName>
</protein>
<keyword evidence="6" id="KW-1185">Reference proteome</keyword>
<dbReference type="Gene3D" id="3.90.1150.10">
    <property type="entry name" value="Aspartate Aminotransferase, domain 1"/>
    <property type="match status" value="1"/>
</dbReference>
<sequence length="357" mass="38657">MLPVDHLPGRTLLAPDGRQYLFCSGTGYLGTARNPAFAALLAEGLSRYGTNYGASRHGPLQLRVYDDAEAFLAAWVGLPAALTVSSGYLAGQMAVKALARAGRFEYVPGTHPAAWLTEHPAPVGTTRSFDDWARHLLRRLQHETPEPVVIVTNSLDPLRVQRYDFQWTHALPTDRPVTLLIDDSHGLGVIGPDGAGIRSEIEVAPSVRLVVVSSLAKACGVPGGVVLADQRFIEELRRSAFFGASSPVVPAYLYAFVQAQPLYREARAQLMANVQQFQAATTGLGLFQSAPGFPVFYATDAALAPFMEQRGVLISSLNYPTPNDPPITRVVLSALHTREDVARVAELSAEFMAQRQP</sequence>
<dbReference type="RefSeq" id="WP_138075533.1">
    <property type="nucleotide sequence ID" value="NZ_VAJM01000002.1"/>
</dbReference>
<keyword evidence="2 5" id="KW-0808">Transferase</keyword>
<dbReference type="EMBL" id="VAJM01000002">
    <property type="protein sequence ID" value="TLM95055.1"/>
    <property type="molecule type" value="Genomic_DNA"/>
</dbReference>
<dbReference type="InterPro" id="IPR004839">
    <property type="entry name" value="Aminotransferase_I/II_large"/>
</dbReference>
<keyword evidence="3" id="KW-0663">Pyridoxal phosphate</keyword>
<dbReference type="PANTHER" id="PTHR13693:SF100">
    <property type="entry name" value="8-AMINO-7-OXONONANOATE SYNTHASE"/>
    <property type="match status" value="1"/>
</dbReference>
<dbReference type="Proteomes" id="UP000305517">
    <property type="component" value="Unassembled WGS sequence"/>
</dbReference>
<dbReference type="Gene3D" id="3.40.640.10">
    <property type="entry name" value="Type I PLP-dependent aspartate aminotransferase-like (Major domain)"/>
    <property type="match status" value="1"/>
</dbReference>
<dbReference type="AlphaFoldDB" id="A0A5R8WUG3"/>
<dbReference type="InterPro" id="IPR015422">
    <property type="entry name" value="PyrdxlP-dep_Trfase_small"/>
</dbReference>
<comment type="cofactor">
    <cofactor evidence="1">
        <name>pyridoxal 5'-phosphate</name>
        <dbReference type="ChEBI" id="CHEBI:597326"/>
    </cofactor>
</comment>
<dbReference type="OrthoDB" id="846426at2"/>
<organism evidence="5 6">
    <name type="scientific">Hymenobacter jeollabukensis</name>
    <dbReference type="NCBI Taxonomy" id="2025313"/>
    <lineage>
        <taxon>Bacteria</taxon>
        <taxon>Pseudomonadati</taxon>
        <taxon>Bacteroidota</taxon>
        <taxon>Cytophagia</taxon>
        <taxon>Cytophagales</taxon>
        <taxon>Hymenobacteraceae</taxon>
        <taxon>Hymenobacter</taxon>
    </lineage>
</organism>
<dbReference type="SUPFAM" id="SSF53383">
    <property type="entry name" value="PLP-dependent transferases"/>
    <property type="match status" value="1"/>
</dbReference>
<dbReference type="Pfam" id="PF00155">
    <property type="entry name" value="Aminotran_1_2"/>
    <property type="match status" value="1"/>
</dbReference>
<evidence type="ECO:0000259" key="4">
    <source>
        <dbReference type="Pfam" id="PF00155"/>
    </source>
</evidence>
<evidence type="ECO:0000256" key="2">
    <source>
        <dbReference type="ARBA" id="ARBA00022679"/>
    </source>
</evidence>
<dbReference type="InterPro" id="IPR015424">
    <property type="entry name" value="PyrdxlP-dep_Trfase"/>
</dbReference>
<dbReference type="PANTHER" id="PTHR13693">
    <property type="entry name" value="CLASS II AMINOTRANSFERASE/8-AMINO-7-OXONONANOATE SYNTHASE"/>
    <property type="match status" value="1"/>
</dbReference>